<feature type="transmembrane region" description="Helical" evidence="1">
    <location>
        <begin position="45"/>
        <end position="66"/>
    </location>
</feature>
<protein>
    <submittedName>
        <fullName evidence="2">Uncharacterized protein</fullName>
    </submittedName>
</protein>
<sequence length="168" mass="19312">MNELVNKLSSYNLFNYLLPGVLFVVILNLTSSYDLLQDSLFEGALLYYFIGLVINRIGSLVIEPIFKKIKFVSYKTPEEFRNASTVYPRILIFSETNNMFRGLCAMFLILIIIVGLDRLGVQVDFNNGMIQLISLVVLLVLLLFSYRKQTKVIFDRIEDVLSDHGKKE</sequence>
<keyword evidence="3" id="KW-1185">Reference proteome</keyword>
<evidence type="ECO:0000313" key="3">
    <source>
        <dbReference type="Proteomes" id="UP000428260"/>
    </source>
</evidence>
<keyword evidence="1" id="KW-0472">Membrane</keyword>
<keyword evidence="1" id="KW-0812">Transmembrane</keyword>
<dbReference type="EMBL" id="CP046401">
    <property type="protein sequence ID" value="QGY47761.1"/>
    <property type="molecule type" value="Genomic_DNA"/>
</dbReference>
<accession>A0A6I6JYV5</accession>
<dbReference type="AlphaFoldDB" id="A0A6I6JYV5"/>
<feature type="transmembrane region" description="Helical" evidence="1">
    <location>
        <begin position="128"/>
        <end position="146"/>
    </location>
</feature>
<reference evidence="2 3" key="1">
    <citation type="submission" date="2019-11" db="EMBL/GenBank/DDBJ databases">
        <authorList>
            <person name="Zheng R.K."/>
            <person name="Sun C.M."/>
        </authorList>
    </citation>
    <scope>NUCLEOTIDE SEQUENCE [LARGE SCALE GENOMIC DNA]</scope>
    <source>
        <strain evidence="2 3">WC007</strain>
    </source>
</reference>
<dbReference type="Proteomes" id="UP000428260">
    <property type="component" value="Chromosome"/>
</dbReference>
<evidence type="ECO:0000256" key="1">
    <source>
        <dbReference type="SAM" id="Phobius"/>
    </source>
</evidence>
<feature type="transmembrane region" description="Helical" evidence="1">
    <location>
        <begin position="99"/>
        <end position="116"/>
    </location>
</feature>
<dbReference type="KEGG" id="mcos:GM418_30095"/>
<organism evidence="2 3">
    <name type="scientific">Maribellus comscasis</name>
    <dbReference type="NCBI Taxonomy" id="2681766"/>
    <lineage>
        <taxon>Bacteria</taxon>
        <taxon>Pseudomonadati</taxon>
        <taxon>Bacteroidota</taxon>
        <taxon>Bacteroidia</taxon>
        <taxon>Marinilabiliales</taxon>
        <taxon>Prolixibacteraceae</taxon>
        <taxon>Maribellus</taxon>
    </lineage>
</organism>
<evidence type="ECO:0000313" key="2">
    <source>
        <dbReference type="EMBL" id="QGY47761.1"/>
    </source>
</evidence>
<keyword evidence="1" id="KW-1133">Transmembrane helix</keyword>
<proteinExistence type="predicted"/>
<name>A0A6I6JYV5_9BACT</name>
<feature type="transmembrane region" description="Helical" evidence="1">
    <location>
        <begin position="12"/>
        <end position="33"/>
    </location>
</feature>
<dbReference type="RefSeq" id="WP_158871937.1">
    <property type="nucleotide sequence ID" value="NZ_CP046401.1"/>
</dbReference>
<gene>
    <name evidence="2" type="ORF">GM418_30095</name>
</gene>